<protein>
    <submittedName>
        <fullName evidence="1">Uncharacterized protein</fullName>
    </submittedName>
</protein>
<accession>A0NQ55</accession>
<name>A0NQ55_ROSAI</name>
<dbReference type="AlphaFoldDB" id="A0NQ55"/>
<sequence length="59" mass="6729">MLQPIAENTTRAFFGLITRIGVESARTAPVRNQEDQNFLEAQESVYLIDLCRSVDFPQK</sequence>
<evidence type="ECO:0000313" key="1">
    <source>
        <dbReference type="EMBL" id="EAV44913.1"/>
    </source>
</evidence>
<gene>
    <name evidence="1" type="ORF">SIAM614_12898</name>
</gene>
<evidence type="ECO:0000313" key="2">
    <source>
        <dbReference type="Proteomes" id="UP000004848"/>
    </source>
</evidence>
<proteinExistence type="predicted"/>
<dbReference type="Proteomes" id="UP000004848">
    <property type="component" value="Unassembled WGS sequence"/>
</dbReference>
<comment type="caution">
    <text evidence="1">The sequence shown here is derived from an EMBL/GenBank/DDBJ whole genome shotgun (WGS) entry which is preliminary data.</text>
</comment>
<reference evidence="1 2" key="1">
    <citation type="submission" date="2006-05" db="EMBL/GenBank/DDBJ databases">
        <authorList>
            <person name="King G."/>
            <person name="Ferriera S."/>
            <person name="Johnson J."/>
            <person name="Kravitz S."/>
            <person name="Beeson K."/>
            <person name="Sutton G."/>
            <person name="Rogers Y.-H."/>
            <person name="Friedman R."/>
            <person name="Frazier M."/>
            <person name="Venter J.C."/>
        </authorList>
    </citation>
    <scope>NUCLEOTIDE SEQUENCE [LARGE SCALE GENOMIC DNA]</scope>
    <source>
        <strain evidence="2">ATCC 25650 / DSM 13394 / JCM 20685 / NBRC 16684 / NCIMB 2208 / IAM 12614 / B1</strain>
    </source>
</reference>
<dbReference type="EMBL" id="AAUW01000004">
    <property type="protein sequence ID" value="EAV44913.1"/>
    <property type="molecule type" value="Genomic_DNA"/>
</dbReference>
<organism evidence="1 2">
    <name type="scientific">Roseibium aggregatum (strain ATCC 25650 / DSM 13394 / JCM 20685 / NBRC 16684 / NCIMB 2208 / IAM 12614 / B1)</name>
    <name type="common">Stappia aggregata</name>
    <dbReference type="NCBI Taxonomy" id="384765"/>
    <lineage>
        <taxon>Bacteria</taxon>
        <taxon>Pseudomonadati</taxon>
        <taxon>Pseudomonadota</taxon>
        <taxon>Alphaproteobacteria</taxon>
        <taxon>Hyphomicrobiales</taxon>
        <taxon>Stappiaceae</taxon>
        <taxon>Roseibium</taxon>
    </lineage>
</organism>